<proteinExistence type="predicted"/>
<evidence type="ECO:0000313" key="2">
    <source>
        <dbReference type="EMBL" id="PNW77870.1"/>
    </source>
</evidence>
<organism evidence="2 3">
    <name type="scientific">Chlamydomonas reinhardtii</name>
    <name type="common">Chlamydomonas smithii</name>
    <dbReference type="NCBI Taxonomy" id="3055"/>
    <lineage>
        <taxon>Eukaryota</taxon>
        <taxon>Viridiplantae</taxon>
        <taxon>Chlorophyta</taxon>
        <taxon>core chlorophytes</taxon>
        <taxon>Chlorophyceae</taxon>
        <taxon>CS clade</taxon>
        <taxon>Chlamydomonadales</taxon>
        <taxon>Chlamydomonadaceae</taxon>
        <taxon>Chlamydomonas</taxon>
    </lineage>
</organism>
<dbReference type="Gramene" id="PNW77870">
    <property type="protein sequence ID" value="PNW77870"/>
    <property type="gene ID" value="CHLRE_10g455050v5"/>
</dbReference>
<dbReference type="OrthoDB" id="562206at2759"/>
<keyword evidence="3" id="KW-1185">Reference proteome</keyword>
<dbReference type="GeneID" id="66055108"/>
<dbReference type="PaxDb" id="3055-EDP08037"/>
<evidence type="ECO:0000313" key="3">
    <source>
        <dbReference type="Proteomes" id="UP000006906"/>
    </source>
</evidence>
<dbReference type="AlphaFoldDB" id="A0A2K3DBF9"/>
<sequence length="417" mass="43091">MHINDYEVVCPLCSGFFSSPSCRLYNHPCPLKKDAAQREELALRLAEQRPLVIPLAPAVAQGPGPIEAAVARRVYSTHNASCKMEVATTAACILTLVGGRDGWDRLLKAPQIDAGEACSVCGHRVVIVGYRYQVCQQQQQQQQSGLDPRVTLCGPCGTWQLLWHRQAQAGAAAAAAEAAAAEGLAAAAVAEGVEAAEGLAAAAVAEEAAAEGLAAAAVAEGVEAAEGLAAAAAVAEGAATAVGVAAAQRHRGLALRSLVAQAQPGVSPVPVCALNLYQKPLVTEVLREATLPGQQARVTPLHAEKPTCVQLQAFLEWRGIADIHPAPLWSAVKGKRTAAQRDGVGTDGDGASAAGGPPVHDLETELKLFSAVTASERQKATALLAAAGERPTELMLEPDQTYHVLHTIPRSATASCG</sequence>
<evidence type="ECO:0000256" key="1">
    <source>
        <dbReference type="SAM" id="MobiDB-lite"/>
    </source>
</evidence>
<reference evidence="2 3" key="1">
    <citation type="journal article" date="2007" name="Science">
        <title>The Chlamydomonas genome reveals the evolution of key animal and plant functions.</title>
        <authorList>
            <person name="Merchant S.S."/>
            <person name="Prochnik S.E."/>
            <person name="Vallon O."/>
            <person name="Harris E.H."/>
            <person name="Karpowicz S.J."/>
            <person name="Witman G.B."/>
            <person name="Terry A."/>
            <person name="Salamov A."/>
            <person name="Fritz-Laylin L.K."/>
            <person name="Marechal-Drouard L."/>
            <person name="Marshall W.F."/>
            <person name="Qu L.H."/>
            <person name="Nelson D.R."/>
            <person name="Sanderfoot A.A."/>
            <person name="Spalding M.H."/>
            <person name="Kapitonov V.V."/>
            <person name="Ren Q."/>
            <person name="Ferris P."/>
            <person name="Lindquist E."/>
            <person name="Shapiro H."/>
            <person name="Lucas S.M."/>
            <person name="Grimwood J."/>
            <person name="Schmutz J."/>
            <person name="Cardol P."/>
            <person name="Cerutti H."/>
            <person name="Chanfreau G."/>
            <person name="Chen C.L."/>
            <person name="Cognat V."/>
            <person name="Croft M.T."/>
            <person name="Dent R."/>
            <person name="Dutcher S."/>
            <person name="Fernandez E."/>
            <person name="Fukuzawa H."/>
            <person name="Gonzalez-Ballester D."/>
            <person name="Gonzalez-Halphen D."/>
            <person name="Hallmann A."/>
            <person name="Hanikenne M."/>
            <person name="Hippler M."/>
            <person name="Inwood W."/>
            <person name="Jabbari K."/>
            <person name="Kalanon M."/>
            <person name="Kuras R."/>
            <person name="Lefebvre P.A."/>
            <person name="Lemaire S.D."/>
            <person name="Lobanov A.V."/>
            <person name="Lohr M."/>
            <person name="Manuell A."/>
            <person name="Meier I."/>
            <person name="Mets L."/>
            <person name="Mittag M."/>
            <person name="Mittelmeier T."/>
            <person name="Moroney J.V."/>
            <person name="Moseley J."/>
            <person name="Napoli C."/>
            <person name="Nedelcu A.M."/>
            <person name="Niyogi K."/>
            <person name="Novoselov S.V."/>
            <person name="Paulsen I.T."/>
            <person name="Pazour G."/>
            <person name="Purton S."/>
            <person name="Ral J.P."/>
            <person name="Riano-Pachon D.M."/>
            <person name="Riekhof W."/>
            <person name="Rymarquis L."/>
            <person name="Schroda M."/>
            <person name="Stern D."/>
            <person name="Umen J."/>
            <person name="Willows R."/>
            <person name="Wilson N."/>
            <person name="Zimmer S.L."/>
            <person name="Allmer J."/>
            <person name="Balk J."/>
            <person name="Bisova K."/>
            <person name="Chen C.J."/>
            <person name="Elias M."/>
            <person name="Gendler K."/>
            <person name="Hauser C."/>
            <person name="Lamb M.R."/>
            <person name="Ledford H."/>
            <person name="Long J.C."/>
            <person name="Minagawa J."/>
            <person name="Page M.D."/>
            <person name="Pan J."/>
            <person name="Pootakham W."/>
            <person name="Roje S."/>
            <person name="Rose A."/>
            <person name="Stahlberg E."/>
            <person name="Terauchi A.M."/>
            <person name="Yang P."/>
            <person name="Ball S."/>
            <person name="Bowler C."/>
            <person name="Dieckmann C.L."/>
            <person name="Gladyshev V.N."/>
            <person name="Green P."/>
            <person name="Jorgensen R."/>
            <person name="Mayfield S."/>
            <person name="Mueller-Roeber B."/>
            <person name="Rajamani S."/>
            <person name="Sayre R.T."/>
            <person name="Brokstein P."/>
            <person name="Dubchak I."/>
            <person name="Goodstein D."/>
            <person name="Hornick L."/>
            <person name="Huang Y.W."/>
            <person name="Jhaveri J."/>
            <person name="Luo Y."/>
            <person name="Martinez D."/>
            <person name="Ngau W.C."/>
            <person name="Otillar B."/>
            <person name="Poliakov A."/>
            <person name="Porter A."/>
            <person name="Szajkowski L."/>
            <person name="Werner G."/>
            <person name="Zhou K."/>
            <person name="Grigoriev I.V."/>
            <person name="Rokhsar D.S."/>
            <person name="Grossman A.R."/>
        </authorList>
    </citation>
    <scope>NUCLEOTIDE SEQUENCE [LARGE SCALE GENOMIC DNA]</scope>
    <source>
        <strain evidence="3">CC-503</strain>
    </source>
</reference>
<protein>
    <submittedName>
        <fullName evidence="2">Uncharacterized protein</fullName>
    </submittedName>
</protein>
<gene>
    <name evidence="2" type="ORF">CHLRE_10g455050v5</name>
</gene>
<name>A0A2K3DBF9_CHLRE</name>
<dbReference type="RefSeq" id="XP_042920440.1">
    <property type="nucleotide sequence ID" value="XM_043067043.1"/>
</dbReference>
<dbReference type="EMBL" id="CM008971">
    <property type="protein sequence ID" value="PNW77870.1"/>
    <property type="molecule type" value="Genomic_DNA"/>
</dbReference>
<feature type="region of interest" description="Disordered" evidence="1">
    <location>
        <begin position="339"/>
        <end position="358"/>
    </location>
</feature>
<accession>A0A2K3DBF9</accession>
<dbReference type="Proteomes" id="UP000006906">
    <property type="component" value="Chromosome 10"/>
</dbReference>